<reference evidence="1 2" key="1">
    <citation type="submission" date="2020-06" db="EMBL/GenBank/DDBJ databases">
        <title>Nonomuraea sp. SMC257, a novel actinomycete isolated from soil.</title>
        <authorList>
            <person name="Chanama M."/>
        </authorList>
    </citation>
    <scope>NUCLEOTIDE SEQUENCE [LARGE SCALE GENOMIC DNA]</scope>
    <source>
        <strain evidence="1 2">SMC257</strain>
    </source>
</reference>
<keyword evidence="2" id="KW-1185">Reference proteome</keyword>
<protein>
    <recommendedName>
        <fullName evidence="3">Peptidylprolyl isomerase</fullName>
    </recommendedName>
</protein>
<dbReference type="AlphaFoldDB" id="A0A7Y6I7E2"/>
<gene>
    <name evidence="1" type="ORF">HTZ77_13885</name>
</gene>
<sequence>MRLFWPAMLVLATSCGVGDSGLPVVTGAFGAEPAVAIPAGEPGRIPRVAVLSAGEGRRTAPGDVVLADVSVRLWSDGSRQAGTYDARQPVSVSFDGRAVPATWREALLDRPAGSRVVLVGAAAEAAGPGVSLDGVDPEAVVVVVFDVLGGYPPDARLVGKPLPSVPDGLPLDGPSTLIDGSGPEVRAGARVVVQYLAMRLPERRVVDSSYRRGGPSAVTLAPGAAPASWVSGIVGGHVGARLALPEPGRAAGERTVYVVDILDALQPS</sequence>
<dbReference type="PROSITE" id="PS51257">
    <property type="entry name" value="PROKAR_LIPOPROTEIN"/>
    <property type="match status" value="1"/>
</dbReference>
<evidence type="ECO:0008006" key="3">
    <source>
        <dbReference type="Google" id="ProtNLM"/>
    </source>
</evidence>
<name>A0A7Y6I7E2_9ACTN</name>
<evidence type="ECO:0000313" key="1">
    <source>
        <dbReference type="EMBL" id="NUW32513.1"/>
    </source>
</evidence>
<dbReference type="Proteomes" id="UP000586042">
    <property type="component" value="Unassembled WGS sequence"/>
</dbReference>
<accession>A0A7Y6I7E2</accession>
<dbReference type="InterPro" id="IPR046357">
    <property type="entry name" value="PPIase_dom_sf"/>
</dbReference>
<dbReference type="Gene3D" id="3.10.50.40">
    <property type="match status" value="2"/>
</dbReference>
<evidence type="ECO:0000313" key="2">
    <source>
        <dbReference type="Proteomes" id="UP000586042"/>
    </source>
</evidence>
<organism evidence="1 2">
    <name type="scientific">Nonomuraea montanisoli</name>
    <dbReference type="NCBI Taxonomy" id="2741721"/>
    <lineage>
        <taxon>Bacteria</taxon>
        <taxon>Bacillati</taxon>
        <taxon>Actinomycetota</taxon>
        <taxon>Actinomycetes</taxon>
        <taxon>Streptosporangiales</taxon>
        <taxon>Streptosporangiaceae</taxon>
        <taxon>Nonomuraea</taxon>
    </lineage>
</organism>
<dbReference type="EMBL" id="JABWGN010000005">
    <property type="protein sequence ID" value="NUW32513.1"/>
    <property type="molecule type" value="Genomic_DNA"/>
</dbReference>
<dbReference type="GO" id="GO:0003755">
    <property type="term" value="F:peptidyl-prolyl cis-trans isomerase activity"/>
    <property type="evidence" value="ECO:0007669"/>
    <property type="project" value="InterPro"/>
</dbReference>
<comment type="caution">
    <text evidence="1">The sequence shown here is derived from an EMBL/GenBank/DDBJ whole genome shotgun (WGS) entry which is preliminary data.</text>
</comment>
<proteinExistence type="predicted"/>
<dbReference type="SUPFAM" id="SSF54534">
    <property type="entry name" value="FKBP-like"/>
    <property type="match status" value="2"/>
</dbReference>
<dbReference type="RefSeq" id="WP_175589964.1">
    <property type="nucleotide sequence ID" value="NZ_JABWGN010000005.1"/>
</dbReference>